<dbReference type="GO" id="GO:0005829">
    <property type="term" value="C:cytosol"/>
    <property type="evidence" value="ECO:0007669"/>
    <property type="project" value="TreeGrafter"/>
</dbReference>
<feature type="binding site" evidence="15 16">
    <location>
        <begin position="127"/>
        <end position="132"/>
    </location>
    <ligand>
        <name>S-adenosyl-L-methionine</name>
        <dbReference type="ChEBI" id="CHEBI:59789"/>
    </ligand>
</feature>
<keyword evidence="10 15" id="KW-0949">S-adenosyl-L-methionine</keyword>
<dbReference type="CDD" id="cd18080">
    <property type="entry name" value="TrmD-like"/>
    <property type="match status" value="1"/>
</dbReference>
<dbReference type="PANTHER" id="PTHR46417">
    <property type="entry name" value="TRNA (GUANINE-N(1)-)-METHYLTRANSFERASE"/>
    <property type="match status" value="1"/>
</dbReference>
<name>A0A0F9YYX6_9BACT</name>
<dbReference type="PIRSF" id="PIRSF000386">
    <property type="entry name" value="tRNA_mtase"/>
    <property type="match status" value="1"/>
</dbReference>
<evidence type="ECO:0000256" key="9">
    <source>
        <dbReference type="ARBA" id="ARBA00022679"/>
    </source>
</evidence>
<evidence type="ECO:0000256" key="4">
    <source>
        <dbReference type="ARBA" id="ARBA00011738"/>
    </source>
</evidence>
<keyword evidence="7 15" id="KW-0963">Cytoplasm</keyword>
<dbReference type="EMBL" id="LBOK01000015">
    <property type="protein sequence ID" value="KKP36598.1"/>
    <property type="molecule type" value="Genomic_DNA"/>
</dbReference>
<proteinExistence type="inferred from homology"/>
<evidence type="ECO:0000256" key="5">
    <source>
        <dbReference type="ARBA" id="ARBA00012807"/>
    </source>
</evidence>
<evidence type="ECO:0000256" key="17">
    <source>
        <dbReference type="RuleBase" id="RU003464"/>
    </source>
</evidence>
<reference evidence="19 20" key="1">
    <citation type="journal article" date="2015" name="Nature">
        <title>rRNA introns, odd ribosomes, and small enigmatic genomes across a large radiation of phyla.</title>
        <authorList>
            <person name="Brown C.T."/>
            <person name="Hug L.A."/>
            <person name="Thomas B.C."/>
            <person name="Sharon I."/>
            <person name="Castelle C.J."/>
            <person name="Singh A."/>
            <person name="Wilkins M.J."/>
            <person name="Williams K.H."/>
            <person name="Banfield J.F."/>
        </authorList>
    </citation>
    <scope>NUCLEOTIDE SEQUENCE [LARGE SCALE GENOMIC DNA]</scope>
</reference>
<gene>
    <name evidence="15" type="primary">trmD</name>
    <name evidence="19" type="ORF">UR23_C0015G0006</name>
</gene>
<feature type="domain" description="tRNA methyltransferase TRMD/TRM10-type" evidence="18">
    <location>
        <begin position="1"/>
        <end position="221"/>
    </location>
</feature>
<keyword evidence="8 15" id="KW-0489">Methyltransferase</keyword>
<evidence type="ECO:0000256" key="15">
    <source>
        <dbReference type="HAMAP-Rule" id="MF_00605"/>
    </source>
</evidence>
<dbReference type="SUPFAM" id="SSF75217">
    <property type="entry name" value="alpha/beta knot"/>
    <property type="match status" value="1"/>
</dbReference>
<dbReference type="InterPro" id="IPR029026">
    <property type="entry name" value="tRNA_m1G_MTases_N"/>
</dbReference>
<evidence type="ECO:0000259" key="18">
    <source>
        <dbReference type="Pfam" id="PF01746"/>
    </source>
</evidence>
<comment type="function">
    <text evidence="1 15 17">Specifically methylates guanosine-37 in various tRNAs.</text>
</comment>
<feature type="binding site" evidence="15 16">
    <location>
        <position position="108"/>
    </location>
    <ligand>
        <name>S-adenosyl-L-methionine</name>
        <dbReference type="ChEBI" id="CHEBI:59789"/>
    </ligand>
</feature>
<evidence type="ECO:0000256" key="13">
    <source>
        <dbReference type="ARBA" id="ARBA00033392"/>
    </source>
</evidence>
<dbReference type="PANTHER" id="PTHR46417:SF1">
    <property type="entry name" value="TRNA (GUANINE-N(1)-)-METHYLTRANSFERASE"/>
    <property type="match status" value="1"/>
</dbReference>
<comment type="similarity">
    <text evidence="3 15 17">Belongs to the RNA methyltransferase TrmD family.</text>
</comment>
<evidence type="ECO:0000256" key="14">
    <source>
        <dbReference type="ARBA" id="ARBA00047783"/>
    </source>
</evidence>
<evidence type="ECO:0000256" key="16">
    <source>
        <dbReference type="PIRSR" id="PIRSR000386-1"/>
    </source>
</evidence>
<dbReference type="GO" id="GO:0052906">
    <property type="term" value="F:tRNA (guanine(37)-N1)-methyltransferase activity"/>
    <property type="evidence" value="ECO:0007669"/>
    <property type="project" value="UniProtKB-UniRule"/>
</dbReference>
<evidence type="ECO:0000256" key="2">
    <source>
        <dbReference type="ARBA" id="ARBA00004496"/>
    </source>
</evidence>
<evidence type="ECO:0000256" key="10">
    <source>
        <dbReference type="ARBA" id="ARBA00022691"/>
    </source>
</evidence>
<evidence type="ECO:0000256" key="8">
    <source>
        <dbReference type="ARBA" id="ARBA00022603"/>
    </source>
</evidence>
<accession>A0A0F9YYX6</accession>
<dbReference type="NCBIfam" id="NF000648">
    <property type="entry name" value="PRK00026.1"/>
    <property type="match status" value="1"/>
</dbReference>
<comment type="caution">
    <text evidence="19">The sequence shown here is derived from an EMBL/GenBank/DDBJ whole genome shotgun (WGS) entry which is preliminary data.</text>
</comment>
<keyword evidence="9 15" id="KW-0808">Transferase</keyword>
<dbReference type="AlphaFoldDB" id="A0A0F9YYX6"/>
<evidence type="ECO:0000256" key="1">
    <source>
        <dbReference type="ARBA" id="ARBA00002634"/>
    </source>
</evidence>
<dbReference type="Proteomes" id="UP000034349">
    <property type="component" value="Unassembled WGS sequence"/>
</dbReference>
<protein>
    <recommendedName>
        <fullName evidence="6 15">tRNA (guanine-N(1)-)-methyltransferase</fullName>
        <ecNumber evidence="5 15">2.1.1.228</ecNumber>
    </recommendedName>
    <alternativeName>
        <fullName evidence="12 15">M1G-methyltransferase</fullName>
    </alternativeName>
    <alternativeName>
        <fullName evidence="13 15">tRNA [GM37] methyltransferase</fullName>
    </alternativeName>
</protein>
<comment type="subunit">
    <text evidence="4 15 17">Homodimer.</text>
</comment>
<comment type="catalytic activity">
    <reaction evidence="14 15 17">
        <text>guanosine(37) in tRNA + S-adenosyl-L-methionine = N(1)-methylguanosine(37) in tRNA + S-adenosyl-L-homocysteine + H(+)</text>
        <dbReference type="Rhea" id="RHEA:36899"/>
        <dbReference type="Rhea" id="RHEA-COMP:10145"/>
        <dbReference type="Rhea" id="RHEA-COMP:10147"/>
        <dbReference type="ChEBI" id="CHEBI:15378"/>
        <dbReference type="ChEBI" id="CHEBI:57856"/>
        <dbReference type="ChEBI" id="CHEBI:59789"/>
        <dbReference type="ChEBI" id="CHEBI:73542"/>
        <dbReference type="ChEBI" id="CHEBI:74269"/>
        <dbReference type="EC" id="2.1.1.228"/>
    </reaction>
</comment>
<dbReference type="InterPro" id="IPR016009">
    <property type="entry name" value="tRNA_MeTrfase_TRMD/TRM10"/>
</dbReference>
<dbReference type="Gene3D" id="1.10.1270.20">
    <property type="entry name" value="tRNA(m1g37)methyltransferase, domain 2"/>
    <property type="match status" value="1"/>
</dbReference>
<dbReference type="GO" id="GO:0002939">
    <property type="term" value="P:tRNA N1-guanine methylation"/>
    <property type="evidence" value="ECO:0007669"/>
    <property type="project" value="TreeGrafter"/>
</dbReference>
<evidence type="ECO:0000256" key="6">
    <source>
        <dbReference type="ARBA" id="ARBA00014679"/>
    </source>
</evidence>
<dbReference type="HAMAP" id="MF_00605">
    <property type="entry name" value="TrmD"/>
    <property type="match status" value="1"/>
</dbReference>
<evidence type="ECO:0000256" key="3">
    <source>
        <dbReference type="ARBA" id="ARBA00007630"/>
    </source>
</evidence>
<dbReference type="NCBIfam" id="TIGR00088">
    <property type="entry name" value="trmD"/>
    <property type="match status" value="1"/>
</dbReference>
<keyword evidence="11 15" id="KW-0819">tRNA processing</keyword>
<evidence type="ECO:0000313" key="20">
    <source>
        <dbReference type="Proteomes" id="UP000034349"/>
    </source>
</evidence>
<dbReference type="InterPro" id="IPR029028">
    <property type="entry name" value="Alpha/beta_knot_MTases"/>
</dbReference>
<evidence type="ECO:0000256" key="7">
    <source>
        <dbReference type="ARBA" id="ARBA00022490"/>
    </source>
</evidence>
<dbReference type="Gene3D" id="3.40.1280.10">
    <property type="match status" value="1"/>
</dbReference>
<organism evidence="19 20">
    <name type="scientific">Candidatus Roizmanbacteria bacterium GW2011_GWA2_32_13</name>
    <dbReference type="NCBI Taxonomy" id="1618475"/>
    <lineage>
        <taxon>Bacteria</taxon>
        <taxon>Candidatus Roizmaniibacteriota</taxon>
    </lineage>
</organism>
<comment type="subcellular location">
    <subcellularLocation>
        <location evidence="2 15 17">Cytoplasm</location>
    </subcellularLocation>
</comment>
<dbReference type="EC" id="2.1.1.228" evidence="5 15"/>
<evidence type="ECO:0000256" key="12">
    <source>
        <dbReference type="ARBA" id="ARBA00029736"/>
    </source>
</evidence>
<dbReference type="Pfam" id="PF01746">
    <property type="entry name" value="tRNA_m1G_MT"/>
    <property type="match status" value="1"/>
</dbReference>
<sequence>MISGFFEESIIKRAQDKKLVEIEIINLRDFAIDDYGTVDDRPYGGGTGMILRVDVIYKALAKVESEKLKVKNKSQNLKVLLTSPKGKVFDQKKAQEYSKLDHLIIIAGHYEGVDERVLDYIDEETSLGDFVLTGGEIPAAAIVDSVVRLIHGVLKKDQATKNESFDINSKKILEYPQYTRPEIFKNKKVPKILLSGDHKKIKDWQIKKAYEETRKKRPDLLDIVKKKD</sequence>
<dbReference type="InterPro" id="IPR023148">
    <property type="entry name" value="tRNA_m1G_MeTrfase_C_sf"/>
</dbReference>
<dbReference type="PATRIC" id="fig|1618475.3.peg.213"/>
<evidence type="ECO:0000256" key="11">
    <source>
        <dbReference type="ARBA" id="ARBA00022694"/>
    </source>
</evidence>
<evidence type="ECO:0000313" key="19">
    <source>
        <dbReference type="EMBL" id="KKP36598.1"/>
    </source>
</evidence>
<dbReference type="InterPro" id="IPR002649">
    <property type="entry name" value="tRNA_m1G_MeTrfase_TrmD"/>
</dbReference>